<evidence type="ECO:0000313" key="7">
    <source>
        <dbReference type="EMBL" id="SFK68551.1"/>
    </source>
</evidence>
<dbReference type="InterPro" id="IPR000914">
    <property type="entry name" value="SBP_5_dom"/>
</dbReference>
<accession>A0A1I4BKZ4</accession>
<reference evidence="7 8" key="1">
    <citation type="submission" date="2016-10" db="EMBL/GenBank/DDBJ databases">
        <authorList>
            <person name="de Groot N.N."/>
        </authorList>
    </citation>
    <scope>NUCLEOTIDE SEQUENCE [LARGE SCALE GENOMIC DNA]</scope>
    <source>
        <strain evidence="7 8">NE2</strain>
    </source>
</reference>
<dbReference type="CDD" id="cd08504">
    <property type="entry name" value="PBP2_OppA"/>
    <property type="match status" value="1"/>
</dbReference>
<evidence type="ECO:0000256" key="1">
    <source>
        <dbReference type="ARBA" id="ARBA00004418"/>
    </source>
</evidence>
<sequence length="529" mass="58524">MTRLNLILAAVALALMSAAPLRAEMVWLRGAAGDPGSLDPHKAQTQIESNVLSELFEGLLTRNARGELVAGVAESWSATDDGLVYAFKFRPGVRWSNGDRVTPNDFVYAFRRLMSPATGAPYANILYTLKNAARVNKGELPLEALGARALSETSLEIALERPAPYFLEQLTHFTAMPLHQASIEAFGSDFVRPAHLVTNGPFKLREFTPNERVVLVKNPLYYEAAQVALDQEIFISLEDRSAALLRFMAGEIQSYDDVPAEQLAFVRKMLPDSLKITPSLGIYYYAFDTRHPPFDDKRVRQALSMAIDRDFLAGRIWGGAMAPSMSFAPPDIPSYGAPAQAPWAAMTLFEREDQAKKLLAEAGYGEGGKKLEIEIRFNNSENHRATAVAVAAMWRALGVETRLVGTDGTSFYAFLREKTAFDVARSSWLADFPDAENFLFLAETANKGLDVPNFSSAAYDALMEEAGRERAPQKRSEILHRAEALLLEESPYAVLMSYRSSNLVSPKLRGWEPNALANHYGRYISIAPK</sequence>
<dbReference type="GO" id="GO:0015833">
    <property type="term" value="P:peptide transport"/>
    <property type="evidence" value="ECO:0007669"/>
    <property type="project" value="TreeGrafter"/>
</dbReference>
<dbReference type="GO" id="GO:0043190">
    <property type="term" value="C:ATP-binding cassette (ABC) transporter complex"/>
    <property type="evidence" value="ECO:0007669"/>
    <property type="project" value="InterPro"/>
</dbReference>
<evidence type="ECO:0000259" key="6">
    <source>
        <dbReference type="Pfam" id="PF00496"/>
    </source>
</evidence>
<dbReference type="PANTHER" id="PTHR30290">
    <property type="entry name" value="PERIPLASMIC BINDING COMPONENT OF ABC TRANSPORTER"/>
    <property type="match status" value="1"/>
</dbReference>
<evidence type="ECO:0000256" key="2">
    <source>
        <dbReference type="ARBA" id="ARBA00005695"/>
    </source>
</evidence>
<dbReference type="EMBL" id="FOSN01000015">
    <property type="protein sequence ID" value="SFK68551.1"/>
    <property type="molecule type" value="Genomic_DNA"/>
</dbReference>
<dbReference type="Proteomes" id="UP000198755">
    <property type="component" value="Unassembled WGS sequence"/>
</dbReference>
<evidence type="ECO:0000256" key="4">
    <source>
        <dbReference type="ARBA" id="ARBA00022729"/>
    </source>
</evidence>
<dbReference type="PANTHER" id="PTHR30290:SF10">
    <property type="entry name" value="PERIPLASMIC OLIGOPEPTIDE-BINDING PROTEIN-RELATED"/>
    <property type="match status" value="1"/>
</dbReference>
<dbReference type="PIRSF" id="PIRSF002741">
    <property type="entry name" value="MppA"/>
    <property type="match status" value="1"/>
</dbReference>
<comment type="similarity">
    <text evidence="2">Belongs to the bacterial solute-binding protein 5 family.</text>
</comment>
<feature type="chain" id="PRO_5011773531" evidence="5">
    <location>
        <begin position="24"/>
        <end position="529"/>
    </location>
</feature>
<comment type="subcellular location">
    <subcellularLocation>
        <location evidence="1">Periplasm</location>
    </subcellularLocation>
</comment>
<keyword evidence="3" id="KW-0813">Transport</keyword>
<dbReference type="SUPFAM" id="SSF53850">
    <property type="entry name" value="Periplasmic binding protein-like II"/>
    <property type="match status" value="1"/>
</dbReference>
<organism evidence="7 8">
    <name type="scientific">Methylocapsa palsarum</name>
    <dbReference type="NCBI Taxonomy" id="1612308"/>
    <lineage>
        <taxon>Bacteria</taxon>
        <taxon>Pseudomonadati</taxon>
        <taxon>Pseudomonadota</taxon>
        <taxon>Alphaproteobacteria</taxon>
        <taxon>Hyphomicrobiales</taxon>
        <taxon>Beijerinckiaceae</taxon>
        <taxon>Methylocapsa</taxon>
    </lineage>
</organism>
<feature type="signal peptide" evidence="5">
    <location>
        <begin position="1"/>
        <end position="23"/>
    </location>
</feature>
<dbReference type="AlphaFoldDB" id="A0A1I4BKZ4"/>
<proteinExistence type="inferred from homology"/>
<dbReference type="InterPro" id="IPR039424">
    <property type="entry name" value="SBP_5"/>
</dbReference>
<dbReference type="InterPro" id="IPR030678">
    <property type="entry name" value="Peptide/Ni-bd"/>
</dbReference>
<name>A0A1I4BKZ4_9HYPH</name>
<dbReference type="FunFam" id="3.90.76.10:FF:000001">
    <property type="entry name" value="Oligopeptide ABC transporter substrate-binding protein"/>
    <property type="match status" value="1"/>
</dbReference>
<keyword evidence="8" id="KW-1185">Reference proteome</keyword>
<dbReference type="Gene3D" id="3.10.105.10">
    <property type="entry name" value="Dipeptide-binding Protein, Domain 3"/>
    <property type="match status" value="1"/>
</dbReference>
<dbReference type="GO" id="GO:1904680">
    <property type="term" value="F:peptide transmembrane transporter activity"/>
    <property type="evidence" value="ECO:0007669"/>
    <property type="project" value="TreeGrafter"/>
</dbReference>
<protein>
    <submittedName>
        <fullName evidence="7">Peptide/nickel transport system substrate-binding protein/oligopeptide transport system substrate-binding protein</fullName>
    </submittedName>
</protein>
<dbReference type="Gene3D" id="3.40.190.10">
    <property type="entry name" value="Periplasmic binding protein-like II"/>
    <property type="match status" value="1"/>
</dbReference>
<evidence type="ECO:0000256" key="5">
    <source>
        <dbReference type="SAM" id="SignalP"/>
    </source>
</evidence>
<dbReference type="Pfam" id="PF00496">
    <property type="entry name" value="SBP_bac_5"/>
    <property type="match status" value="1"/>
</dbReference>
<dbReference type="STRING" id="1612308.SAMN05444581_11523"/>
<evidence type="ECO:0000313" key="8">
    <source>
        <dbReference type="Proteomes" id="UP000198755"/>
    </source>
</evidence>
<keyword evidence="4 5" id="KW-0732">Signal</keyword>
<dbReference type="OrthoDB" id="9803988at2"/>
<feature type="domain" description="Solute-binding protein family 5" evidence="6">
    <location>
        <begin position="67"/>
        <end position="442"/>
    </location>
</feature>
<dbReference type="Gene3D" id="3.90.76.10">
    <property type="entry name" value="Dipeptide-binding Protein, Domain 1"/>
    <property type="match status" value="1"/>
</dbReference>
<gene>
    <name evidence="7" type="ORF">SAMN05444581_11523</name>
</gene>
<evidence type="ECO:0000256" key="3">
    <source>
        <dbReference type="ARBA" id="ARBA00022448"/>
    </source>
</evidence>
<dbReference type="GO" id="GO:0030288">
    <property type="term" value="C:outer membrane-bounded periplasmic space"/>
    <property type="evidence" value="ECO:0007669"/>
    <property type="project" value="UniProtKB-ARBA"/>
</dbReference>
<dbReference type="RefSeq" id="WP_091685089.1">
    <property type="nucleotide sequence ID" value="NZ_FOSN01000015.1"/>
</dbReference>